<dbReference type="InterPro" id="IPR002893">
    <property type="entry name" value="Znf_MYND"/>
</dbReference>
<accession>A0A7C9ATF1</accession>
<dbReference type="SUPFAM" id="SSF144232">
    <property type="entry name" value="HIT/MYND zinc finger-like"/>
    <property type="match status" value="1"/>
</dbReference>
<dbReference type="AlphaFoldDB" id="A0A7C9ATF1"/>
<dbReference type="EMBL" id="GISG01261434">
    <property type="protein sequence ID" value="MBA4674032.1"/>
    <property type="molecule type" value="Transcribed_RNA"/>
</dbReference>
<dbReference type="Pfam" id="PF04194">
    <property type="entry name" value="PDCD2_C"/>
    <property type="match status" value="1"/>
</dbReference>
<feature type="domain" description="MYND-type" evidence="5">
    <location>
        <begin position="194"/>
        <end position="232"/>
    </location>
</feature>
<evidence type="ECO:0000259" key="5">
    <source>
        <dbReference type="PROSITE" id="PS50865"/>
    </source>
</evidence>
<reference evidence="6" key="2">
    <citation type="submission" date="2020-07" db="EMBL/GenBank/DDBJ databases">
        <authorList>
            <person name="Vera ALvarez R."/>
            <person name="Arias-Moreno D.M."/>
            <person name="Jimenez-Jacinto V."/>
            <person name="Jimenez-Bremont J.F."/>
            <person name="Swaminathan K."/>
            <person name="Moose S.P."/>
            <person name="Guerrero-Gonzalez M.L."/>
            <person name="Marino-Ramirez L."/>
            <person name="Landsman D."/>
            <person name="Rodriguez-Kessler M."/>
            <person name="Delgado-Sanchez P."/>
        </authorList>
    </citation>
    <scope>NUCLEOTIDE SEQUENCE</scope>
    <source>
        <tissue evidence="6">Cladode</tissue>
    </source>
</reference>
<dbReference type="Pfam" id="PF01753">
    <property type="entry name" value="zf-MYND"/>
    <property type="match status" value="1"/>
</dbReference>
<evidence type="ECO:0000256" key="3">
    <source>
        <dbReference type="ARBA" id="ARBA00022833"/>
    </source>
</evidence>
<organism evidence="6">
    <name type="scientific">Opuntia streptacantha</name>
    <name type="common">Prickly pear cactus</name>
    <name type="synonym">Opuntia cardona</name>
    <dbReference type="NCBI Taxonomy" id="393608"/>
    <lineage>
        <taxon>Eukaryota</taxon>
        <taxon>Viridiplantae</taxon>
        <taxon>Streptophyta</taxon>
        <taxon>Embryophyta</taxon>
        <taxon>Tracheophyta</taxon>
        <taxon>Spermatophyta</taxon>
        <taxon>Magnoliopsida</taxon>
        <taxon>eudicotyledons</taxon>
        <taxon>Gunneridae</taxon>
        <taxon>Pentapetalae</taxon>
        <taxon>Caryophyllales</taxon>
        <taxon>Cactineae</taxon>
        <taxon>Cactaceae</taxon>
        <taxon>Opuntioideae</taxon>
        <taxon>Opuntia</taxon>
    </lineage>
</organism>
<sequence>MRIEEVEINADEEPLQDLKGLRVSSFVDDEEEGQNADDNMNDFDEGDIEDENEEHVPVKLGFVDEPEHSWSLFRQVFPSKAGGVPAWLDPVNLPSGRTCLCDICGEPLQFLLQVYAPISEKDSTFHRTLYIFMCPSMTCLLRDQHEQWKRGPEKPSRSVKVFRCQLPCANSFYSREPPRYDGTDKPSVSGVPLCAWCGTWKGDKVCSSCRKARYCSEKHQVMHWRKGHKPECQLNVSSQASYLSCSADSVSSEEKPKVACNSLWPEYEITCEDESEVDTSIFEADGNSNSLITRQQMDETVESLIDNFEGDDERKSWAVFQEHLAKAPEQVLRYSRDERAKPLWPTSGGRPSREDVPKCCYCGGTRNFEFQILPQLLYYFSVKNDVDSLDWATVVIYTCADSCEGSVSYKEEFAWVQLALPGANVA</sequence>
<keyword evidence="1" id="KW-0479">Metal-binding</keyword>
<evidence type="ECO:0000256" key="4">
    <source>
        <dbReference type="PROSITE-ProRule" id="PRU00134"/>
    </source>
</evidence>
<evidence type="ECO:0000256" key="1">
    <source>
        <dbReference type="ARBA" id="ARBA00022723"/>
    </source>
</evidence>
<dbReference type="GO" id="GO:0008270">
    <property type="term" value="F:zinc ion binding"/>
    <property type="evidence" value="ECO:0007669"/>
    <property type="project" value="UniProtKB-KW"/>
</dbReference>
<dbReference type="PROSITE" id="PS50865">
    <property type="entry name" value="ZF_MYND_2"/>
    <property type="match status" value="1"/>
</dbReference>
<keyword evidence="3" id="KW-0862">Zinc</keyword>
<dbReference type="PANTHER" id="PTHR12298:SF4">
    <property type="entry name" value="PROGRAMMED CELL DEATH PROTEIN 2"/>
    <property type="match status" value="1"/>
</dbReference>
<keyword evidence="2 4" id="KW-0863">Zinc-finger</keyword>
<evidence type="ECO:0000313" key="6">
    <source>
        <dbReference type="EMBL" id="MBA4674033.1"/>
    </source>
</evidence>
<dbReference type="Gene3D" id="6.10.140.2220">
    <property type="match status" value="1"/>
</dbReference>
<dbReference type="InterPro" id="IPR007320">
    <property type="entry name" value="PDCD2_C"/>
</dbReference>
<name>A0A7C9ATF1_OPUST</name>
<dbReference type="EMBL" id="GISG01261435">
    <property type="protein sequence ID" value="MBA4674033.1"/>
    <property type="molecule type" value="Transcribed_RNA"/>
</dbReference>
<evidence type="ECO:0000256" key="2">
    <source>
        <dbReference type="ARBA" id="ARBA00022771"/>
    </source>
</evidence>
<dbReference type="PROSITE" id="PS01360">
    <property type="entry name" value="ZF_MYND_1"/>
    <property type="match status" value="1"/>
</dbReference>
<reference evidence="6" key="1">
    <citation type="journal article" date="2013" name="J. Plant Res.">
        <title>Effect of fungi and light on seed germination of three Opuntia species from semiarid lands of central Mexico.</title>
        <authorList>
            <person name="Delgado-Sanchez P."/>
            <person name="Jimenez-Bremont J.F."/>
            <person name="Guerrero-Gonzalez Mde L."/>
            <person name="Flores J."/>
        </authorList>
    </citation>
    <scope>NUCLEOTIDE SEQUENCE</scope>
    <source>
        <tissue evidence="6">Cladode</tissue>
    </source>
</reference>
<dbReference type="PANTHER" id="PTHR12298">
    <property type="entry name" value="PCDC2 PROGRAMMED CELL DEATH PROTEIN 2 -RELATED"/>
    <property type="match status" value="1"/>
</dbReference>
<dbReference type="GO" id="GO:0005737">
    <property type="term" value="C:cytoplasm"/>
    <property type="evidence" value="ECO:0007669"/>
    <property type="project" value="InterPro"/>
</dbReference>
<proteinExistence type="predicted"/>
<protein>
    <recommendedName>
        <fullName evidence="5">MYND-type domain-containing protein</fullName>
    </recommendedName>
</protein>